<sequence>MINKLSCAYCGELLYEDYVVEFNMFFCAHTHADEYRT</sequence>
<proteinExistence type="predicted"/>
<feature type="non-terminal residue" evidence="1">
    <location>
        <position position="37"/>
    </location>
</feature>
<protein>
    <submittedName>
        <fullName evidence="1">Uncharacterized protein</fullName>
    </submittedName>
</protein>
<reference evidence="1" key="1">
    <citation type="submission" date="2018-05" db="EMBL/GenBank/DDBJ databases">
        <authorList>
            <person name="Lanie J.A."/>
            <person name="Ng W.-L."/>
            <person name="Kazmierczak K.M."/>
            <person name="Andrzejewski T.M."/>
            <person name="Davidsen T.M."/>
            <person name="Wayne K.J."/>
            <person name="Tettelin H."/>
            <person name="Glass J.I."/>
            <person name="Rusch D."/>
            <person name="Podicherti R."/>
            <person name="Tsui H.-C.T."/>
            <person name="Winkler M.E."/>
        </authorList>
    </citation>
    <scope>NUCLEOTIDE SEQUENCE</scope>
</reference>
<gene>
    <name evidence="1" type="ORF">METZ01_LOCUS326027</name>
</gene>
<dbReference type="AlphaFoldDB" id="A0A382PIG1"/>
<organism evidence="1">
    <name type="scientific">marine metagenome</name>
    <dbReference type="NCBI Taxonomy" id="408172"/>
    <lineage>
        <taxon>unclassified sequences</taxon>
        <taxon>metagenomes</taxon>
        <taxon>ecological metagenomes</taxon>
    </lineage>
</organism>
<accession>A0A382PIG1</accession>
<evidence type="ECO:0000313" key="1">
    <source>
        <dbReference type="EMBL" id="SVC73173.1"/>
    </source>
</evidence>
<dbReference type="EMBL" id="UINC01107641">
    <property type="protein sequence ID" value="SVC73173.1"/>
    <property type="molecule type" value="Genomic_DNA"/>
</dbReference>
<name>A0A382PIG1_9ZZZZ</name>